<dbReference type="PANTHER" id="PTHR34475">
    <property type="match status" value="1"/>
</dbReference>
<evidence type="ECO:0000313" key="4">
    <source>
        <dbReference type="Proteomes" id="UP000245125"/>
    </source>
</evidence>
<dbReference type="InterPro" id="IPR025194">
    <property type="entry name" value="RodZ-like_C"/>
</dbReference>
<feature type="domain" description="Cytoskeleton protein RodZ-like C-terminal" evidence="2">
    <location>
        <begin position="188"/>
        <end position="255"/>
    </location>
</feature>
<dbReference type="AlphaFoldDB" id="A0A2U3QHH5"/>
<evidence type="ECO:0000259" key="2">
    <source>
        <dbReference type="Pfam" id="PF13464"/>
    </source>
</evidence>
<protein>
    <recommendedName>
        <fullName evidence="2">Cytoskeleton protein RodZ-like C-terminal domain-containing protein</fullName>
    </recommendedName>
</protein>
<dbReference type="Gene3D" id="1.10.260.40">
    <property type="entry name" value="lambda repressor-like DNA-binding domains"/>
    <property type="match status" value="1"/>
</dbReference>
<keyword evidence="1" id="KW-1133">Transmembrane helix</keyword>
<keyword evidence="4" id="KW-1185">Reference proteome</keyword>
<dbReference type="EMBL" id="OUUY01000081">
    <property type="protein sequence ID" value="SPQ00842.1"/>
    <property type="molecule type" value="Genomic_DNA"/>
</dbReference>
<organism evidence="3 4">
    <name type="scientific">Candidatus Sulfobium mesophilum</name>
    <dbReference type="NCBI Taxonomy" id="2016548"/>
    <lineage>
        <taxon>Bacteria</taxon>
        <taxon>Pseudomonadati</taxon>
        <taxon>Nitrospirota</taxon>
        <taxon>Nitrospiria</taxon>
        <taxon>Nitrospirales</taxon>
        <taxon>Nitrospiraceae</taxon>
        <taxon>Candidatus Sulfobium</taxon>
    </lineage>
</organism>
<feature type="transmembrane region" description="Helical" evidence="1">
    <location>
        <begin position="95"/>
        <end position="113"/>
    </location>
</feature>
<dbReference type="OrthoDB" id="9797543at2"/>
<sequence>MAGEILKKRREDLGKDILEISNILKIKSVFLDAIERDAFYELPAAVYTMGYIRCYAKYLDIDAESIIEHYTKNLSQPKHGTIIPVASSQRKTPKIYYVIPLSLCVLAVFFFVARARIKPLETVRVQPDNLPVVGSVHPGAAGVPQAGDSIPDKVQPGNIPAAESVSPRPVAVPEAGNDMTQGEHYLKITATEPTWILIKFADDKSEDMILKPGSSKDVKFSGKIFLKIGNAGGISLNLDEKDLGNPGNHGQVATLLLPPM</sequence>
<dbReference type="Pfam" id="PF13413">
    <property type="entry name" value="HTH_25"/>
    <property type="match status" value="1"/>
</dbReference>
<proteinExistence type="predicted"/>
<keyword evidence="1" id="KW-0812">Transmembrane</keyword>
<dbReference type="PANTHER" id="PTHR34475:SF1">
    <property type="entry name" value="CYTOSKELETON PROTEIN RODZ"/>
    <property type="match status" value="1"/>
</dbReference>
<dbReference type="Pfam" id="PF13464">
    <property type="entry name" value="RodZ_C"/>
    <property type="match status" value="1"/>
</dbReference>
<accession>A0A2U3QHH5</accession>
<evidence type="ECO:0000256" key="1">
    <source>
        <dbReference type="SAM" id="Phobius"/>
    </source>
</evidence>
<name>A0A2U3QHH5_9BACT</name>
<dbReference type="InterPro" id="IPR050400">
    <property type="entry name" value="Bact_Cytoskel_RodZ"/>
</dbReference>
<gene>
    <name evidence="3" type="ORF">NBG4_350007</name>
</gene>
<dbReference type="GO" id="GO:0003677">
    <property type="term" value="F:DNA binding"/>
    <property type="evidence" value="ECO:0007669"/>
    <property type="project" value="InterPro"/>
</dbReference>
<keyword evidence="1" id="KW-0472">Membrane</keyword>
<dbReference type="InterPro" id="IPR010982">
    <property type="entry name" value="Lambda_DNA-bd_dom_sf"/>
</dbReference>
<evidence type="ECO:0000313" key="3">
    <source>
        <dbReference type="EMBL" id="SPQ00842.1"/>
    </source>
</evidence>
<reference evidence="4" key="1">
    <citation type="submission" date="2018-03" db="EMBL/GenBank/DDBJ databases">
        <authorList>
            <person name="Zecchin S."/>
        </authorList>
    </citation>
    <scope>NUCLEOTIDE SEQUENCE [LARGE SCALE GENOMIC DNA]</scope>
</reference>
<dbReference type="Proteomes" id="UP000245125">
    <property type="component" value="Unassembled WGS sequence"/>
</dbReference>